<dbReference type="PIRSF" id="PIRSF006614">
    <property type="entry name" value="Methylglyox_syn"/>
    <property type="match status" value="1"/>
</dbReference>
<sequence length="140" mass="15199">MKETIRTIALIAHDGKKADMVAFAMQHRELLARFELVGTGTTGKLLEEKVGLRVRRFLSGPLGGDVQIAAQVVTGDIHAVFFFVDPLDKHPHDPDIQTLMRACNVHNVPLATNPATAHYILTSQALQSVEADTTDETSGA</sequence>
<dbReference type="GO" id="GO:0008929">
    <property type="term" value="F:methylglyoxal synthase activity"/>
    <property type="evidence" value="ECO:0007669"/>
    <property type="project" value="UniProtKB-UniRule"/>
</dbReference>
<feature type="binding site" evidence="2">
    <location>
        <position position="92"/>
    </location>
    <ligand>
        <name>substrate</name>
    </ligand>
</feature>
<feature type="active site" description="Proton donor/acceptor" evidence="2 3">
    <location>
        <position position="65"/>
    </location>
</feature>
<dbReference type="Proteomes" id="UP000185812">
    <property type="component" value="Unassembled WGS sequence"/>
</dbReference>
<comment type="function">
    <text evidence="2">Catalyzes the formation of methylglyoxal from dihydroxyacetone phosphate.</text>
</comment>
<feature type="binding site" evidence="2">
    <location>
        <position position="13"/>
    </location>
    <ligand>
        <name>substrate</name>
    </ligand>
</feature>
<dbReference type="PROSITE" id="PS51855">
    <property type="entry name" value="MGS"/>
    <property type="match status" value="1"/>
</dbReference>
<evidence type="ECO:0000256" key="3">
    <source>
        <dbReference type="PIRSR" id="PIRSR006614-1"/>
    </source>
</evidence>
<proteinExistence type="inferred from homology"/>
<dbReference type="PROSITE" id="PS01335">
    <property type="entry name" value="METHYLGLYOXAL_SYNTH"/>
    <property type="match status" value="1"/>
</dbReference>
<dbReference type="NCBIfam" id="NF003559">
    <property type="entry name" value="PRK05234.1"/>
    <property type="match status" value="1"/>
</dbReference>
<evidence type="ECO:0000256" key="1">
    <source>
        <dbReference type="ARBA" id="ARBA00006287"/>
    </source>
</evidence>
<name>A0A1M6W010_9BACT</name>
<dbReference type="CDD" id="cd01422">
    <property type="entry name" value="MGS"/>
    <property type="match status" value="1"/>
</dbReference>
<organism evidence="5 6">
    <name type="scientific">Rhodothermus profundi</name>
    <dbReference type="NCBI Taxonomy" id="633813"/>
    <lineage>
        <taxon>Bacteria</taxon>
        <taxon>Pseudomonadati</taxon>
        <taxon>Rhodothermota</taxon>
        <taxon>Rhodothermia</taxon>
        <taxon>Rhodothermales</taxon>
        <taxon>Rhodothermaceae</taxon>
        <taxon>Rhodothermus</taxon>
    </lineage>
</organism>
<dbReference type="HAMAP" id="MF_00549">
    <property type="entry name" value="Methylglyoxal_synth"/>
    <property type="match status" value="1"/>
</dbReference>
<feature type="binding site" evidence="2">
    <location>
        <begin position="39"/>
        <end position="42"/>
    </location>
    <ligand>
        <name>substrate</name>
    </ligand>
</feature>
<dbReference type="GO" id="GO:0019242">
    <property type="term" value="P:methylglyoxal biosynthetic process"/>
    <property type="evidence" value="ECO:0007669"/>
    <property type="project" value="UniProtKB-UniRule"/>
</dbReference>
<dbReference type="NCBIfam" id="TIGR00160">
    <property type="entry name" value="MGSA"/>
    <property type="match status" value="1"/>
</dbReference>
<comment type="similarity">
    <text evidence="1 2">Belongs to the methylglyoxal synthase family.</text>
</comment>
<dbReference type="STRING" id="633813.SAMN04488087_2184"/>
<keyword evidence="6" id="KW-1185">Reference proteome</keyword>
<keyword evidence="2" id="KW-0456">Lyase</keyword>
<reference evidence="6" key="1">
    <citation type="submission" date="2016-11" db="EMBL/GenBank/DDBJ databases">
        <authorList>
            <person name="Varghese N."/>
            <person name="Submissions S."/>
        </authorList>
    </citation>
    <scope>NUCLEOTIDE SEQUENCE [LARGE SCALE GENOMIC DNA]</scope>
    <source>
        <strain evidence="6">DSM 22212</strain>
    </source>
</reference>
<feature type="binding site" evidence="2">
    <location>
        <position position="17"/>
    </location>
    <ligand>
        <name>substrate</name>
    </ligand>
</feature>
<dbReference type="EC" id="4.2.3.3" evidence="2"/>
<dbReference type="InterPro" id="IPR018148">
    <property type="entry name" value="Methylglyoxal_synth_AS"/>
</dbReference>
<evidence type="ECO:0000313" key="6">
    <source>
        <dbReference type="Proteomes" id="UP000185812"/>
    </source>
</evidence>
<evidence type="ECO:0000259" key="4">
    <source>
        <dbReference type="PROSITE" id="PS51855"/>
    </source>
</evidence>
<dbReference type="InterPro" id="IPR036914">
    <property type="entry name" value="MGS-like_dom_sf"/>
</dbReference>
<feature type="domain" description="MGS-like" evidence="4">
    <location>
        <begin position="1"/>
        <end position="140"/>
    </location>
</feature>
<dbReference type="InterPro" id="IPR011607">
    <property type="entry name" value="MGS-like_dom"/>
</dbReference>
<dbReference type="OrthoDB" id="9787147at2"/>
<gene>
    <name evidence="2" type="primary">mgsA</name>
    <name evidence="5" type="ORF">SAMN04488087_2184</name>
</gene>
<dbReference type="RefSeq" id="WP_072716006.1">
    <property type="nucleotide sequence ID" value="NZ_FRAU01000007.1"/>
</dbReference>
<dbReference type="Gene3D" id="3.40.50.1380">
    <property type="entry name" value="Methylglyoxal synthase-like domain"/>
    <property type="match status" value="1"/>
</dbReference>
<dbReference type="GO" id="GO:0005829">
    <property type="term" value="C:cytosol"/>
    <property type="evidence" value="ECO:0007669"/>
    <property type="project" value="TreeGrafter"/>
</dbReference>
<dbReference type="PANTHER" id="PTHR30492">
    <property type="entry name" value="METHYLGLYOXAL SYNTHASE"/>
    <property type="match status" value="1"/>
</dbReference>
<dbReference type="Pfam" id="PF02142">
    <property type="entry name" value="MGS"/>
    <property type="match status" value="1"/>
</dbReference>
<dbReference type="InterPro" id="IPR004363">
    <property type="entry name" value="Methylgl_synth"/>
</dbReference>
<protein>
    <recommendedName>
        <fullName evidence="2">Methylglyoxal synthase</fullName>
        <shortName evidence="2">MGS</shortName>
        <ecNumber evidence="2">4.2.3.3</ecNumber>
    </recommendedName>
</protein>
<evidence type="ECO:0000313" key="5">
    <source>
        <dbReference type="EMBL" id="SHK87050.1"/>
    </source>
</evidence>
<dbReference type="PANTHER" id="PTHR30492:SF0">
    <property type="entry name" value="METHYLGLYOXAL SYNTHASE"/>
    <property type="match status" value="1"/>
</dbReference>
<dbReference type="AlphaFoldDB" id="A0A1M6W010"/>
<dbReference type="SUPFAM" id="SSF52335">
    <property type="entry name" value="Methylglyoxal synthase-like"/>
    <property type="match status" value="1"/>
</dbReference>
<dbReference type="SMART" id="SM00851">
    <property type="entry name" value="MGS"/>
    <property type="match status" value="1"/>
</dbReference>
<feature type="binding site" evidence="2">
    <location>
        <begin position="59"/>
        <end position="60"/>
    </location>
    <ligand>
        <name>substrate</name>
    </ligand>
</feature>
<dbReference type="EMBL" id="FRAU01000007">
    <property type="protein sequence ID" value="SHK87050.1"/>
    <property type="molecule type" value="Genomic_DNA"/>
</dbReference>
<evidence type="ECO:0000256" key="2">
    <source>
        <dbReference type="HAMAP-Rule" id="MF_00549"/>
    </source>
</evidence>
<accession>A0A1M6W010</accession>
<comment type="catalytic activity">
    <reaction evidence="2">
        <text>dihydroxyacetone phosphate = methylglyoxal + phosphate</text>
        <dbReference type="Rhea" id="RHEA:17937"/>
        <dbReference type="ChEBI" id="CHEBI:17158"/>
        <dbReference type="ChEBI" id="CHEBI:43474"/>
        <dbReference type="ChEBI" id="CHEBI:57642"/>
        <dbReference type="EC" id="4.2.3.3"/>
    </reaction>
</comment>